<evidence type="ECO:0000313" key="1">
    <source>
        <dbReference type="EMBL" id="RMB12417.1"/>
    </source>
</evidence>
<dbReference type="Proteomes" id="UP000271227">
    <property type="component" value="Unassembled WGS sequence"/>
</dbReference>
<dbReference type="Gene3D" id="3.40.50.2000">
    <property type="entry name" value="Glycogen Phosphorylase B"/>
    <property type="match status" value="1"/>
</dbReference>
<gene>
    <name evidence="1" type="ORF">BXY39_0913</name>
</gene>
<dbReference type="EMBL" id="REFR01000009">
    <property type="protein sequence ID" value="RMB12417.1"/>
    <property type="molecule type" value="Genomic_DNA"/>
</dbReference>
<comment type="caution">
    <text evidence="1">The sequence shown here is derived from an EMBL/GenBank/DDBJ whole genome shotgun (WGS) entry which is preliminary data.</text>
</comment>
<dbReference type="SUPFAM" id="SSF53756">
    <property type="entry name" value="UDP-Glycosyltransferase/glycogen phosphorylase"/>
    <property type="match status" value="1"/>
</dbReference>
<dbReference type="GO" id="GO:0016740">
    <property type="term" value="F:transferase activity"/>
    <property type="evidence" value="ECO:0007669"/>
    <property type="project" value="UniProtKB-KW"/>
</dbReference>
<accession>A0A3M0CTM6</accession>
<protein>
    <submittedName>
        <fullName evidence="1">Glycosyltransferase involved in cell wall biosynthesis</fullName>
    </submittedName>
</protein>
<dbReference type="InParanoid" id="A0A3M0CTM6"/>
<name>A0A3M0CTM6_9PROT</name>
<organism evidence="1 2">
    <name type="scientific">Eilatimonas milleporae</name>
    <dbReference type="NCBI Taxonomy" id="911205"/>
    <lineage>
        <taxon>Bacteria</taxon>
        <taxon>Pseudomonadati</taxon>
        <taxon>Pseudomonadota</taxon>
        <taxon>Alphaproteobacteria</taxon>
        <taxon>Kordiimonadales</taxon>
        <taxon>Kordiimonadaceae</taxon>
        <taxon>Eilatimonas</taxon>
    </lineage>
</organism>
<reference evidence="1 2" key="1">
    <citation type="submission" date="2018-10" db="EMBL/GenBank/DDBJ databases">
        <title>Genomic Encyclopedia of Archaeal and Bacterial Type Strains, Phase II (KMG-II): from individual species to whole genera.</title>
        <authorList>
            <person name="Goeker M."/>
        </authorList>
    </citation>
    <scope>NUCLEOTIDE SEQUENCE [LARGE SCALE GENOMIC DNA]</scope>
    <source>
        <strain evidence="1 2">DSM 25217</strain>
    </source>
</reference>
<sequence length="359" mass="39050">MRRGGTGLVLGYWPRIHLNPFHDLLYARAPANEIAVAPLNLPSLVRVPRSSRLVLHLHWLHRCLDGAVDDRDAMKRARRFLKRLKQRKTMGAGLVWSIHNALSHSATFPEAERYLRGRVAGLADVLHIMNPETGAAVRDMFALPYEKCVHIPHPAFTGFYDTDRARPSARHRLGVSGTAPVFLLFGRLAPYKGLLEFLEIFSALSRHYDGGARCLIAGSAGPPGFMAALEAKAASLDGVTLRISRTDDDGLADCFAASDVVVCPYDRGLNSGVAMTALSFGRPVVVPPMIAAALTGAHDHVHSADPASAPSLLAACIGAERAGRLSVSSAGLRQWLQDRHPDRISDSFCMALRRSFDMP</sequence>
<dbReference type="PANTHER" id="PTHR12526">
    <property type="entry name" value="GLYCOSYLTRANSFERASE"/>
    <property type="match status" value="1"/>
</dbReference>
<proteinExistence type="predicted"/>
<dbReference type="Pfam" id="PF13692">
    <property type="entry name" value="Glyco_trans_1_4"/>
    <property type="match status" value="1"/>
</dbReference>
<keyword evidence="1" id="KW-0808">Transferase</keyword>
<keyword evidence="2" id="KW-1185">Reference proteome</keyword>
<dbReference type="CDD" id="cd03801">
    <property type="entry name" value="GT4_PimA-like"/>
    <property type="match status" value="1"/>
</dbReference>
<evidence type="ECO:0000313" key="2">
    <source>
        <dbReference type="Proteomes" id="UP000271227"/>
    </source>
</evidence>
<dbReference type="AlphaFoldDB" id="A0A3M0CTM6"/>